<evidence type="ECO:0000256" key="1">
    <source>
        <dbReference type="SAM" id="MobiDB-lite"/>
    </source>
</evidence>
<dbReference type="AlphaFoldDB" id="A0AAN6Q7J6"/>
<evidence type="ECO:0000313" key="2">
    <source>
        <dbReference type="EMBL" id="KAK4104994.1"/>
    </source>
</evidence>
<reference evidence="2" key="2">
    <citation type="submission" date="2023-05" db="EMBL/GenBank/DDBJ databases">
        <authorList>
            <consortium name="Lawrence Berkeley National Laboratory"/>
            <person name="Steindorff A."/>
            <person name="Hensen N."/>
            <person name="Bonometti L."/>
            <person name="Westerberg I."/>
            <person name="Brannstrom I.O."/>
            <person name="Guillou S."/>
            <person name="Cros-Aarteil S."/>
            <person name="Calhoun S."/>
            <person name="Haridas S."/>
            <person name="Kuo A."/>
            <person name="Mondo S."/>
            <person name="Pangilinan J."/>
            <person name="Riley R."/>
            <person name="Labutti K."/>
            <person name="Andreopoulos B."/>
            <person name="Lipzen A."/>
            <person name="Chen C."/>
            <person name="Yanf M."/>
            <person name="Daum C."/>
            <person name="Ng V."/>
            <person name="Clum A."/>
            <person name="Ohm R."/>
            <person name="Martin F."/>
            <person name="Silar P."/>
            <person name="Natvig D."/>
            <person name="Lalanne C."/>
            <person name="Gautier V."/>
            <person name="Ament-Velasquez S.L."/>
            <person name="Kruys A."/>
            <person name="Hutchinson M.I."/>
            <person name="Powell A.J."/>
            <person name="Barry K."/>
            <person name="Miller A.N."/>
            <person name="Grigoriev I.V."/>
            <person name="Debuchy R."/>
            <person name="Gladieux P."/>
            <person name="Thoren M.H."/>
            <person name="Johannesson H."/>
        </authorList>
    </citation>
    <scope>NUCLEOTIDE SEQUENCE</scope>
    <source>
        <strain evidence="2">CBS 757.83</strain>
    </source>
</reference>
<organism evidence="2 3">
    <name type="scientific">Parathielavia hyrcaniae</name>
    <dbReference type="NCBI Taxonomy" id="113614"/>
    <lineage>
        <taxon>Eukaryota</taxon>
        <taxon>Fungi</taxon>
        <taxon>Dikarya</taxon>
        <taxon>Ascomycota</taxon>
        <taxon>Pezizomycotina</taxon>
        <taxon>Sordariomycetes</taxon>
        <taxon>Sordariomycetidae</taxon>
        <taxon>Sordariales</taxon>
        <taxon>Chaetomiaceae</taxon>
        <taxon>Parathielavia</taxon>
    </lineage>
</organism>
<dbReference type="EMBL" id="MU863626">
    <property type="protein sequence ID" value="KAK4104994.1"/>
    <property type="molecule type" value="Genomic_DNA"/>
</dbReference>
<gene>
    <name evidence="2" type="ORF">N658DRAFT_196926</name>
</gene>
<feature type="region of interest" description="Disordered" evidence="1">
    <location>
        <begin position="78"/>
        <end position="108"/>
    </location>
</feature>
<comment type="caution">
    <text evidence="2">The sequence shown here is derived from an EMBL/GenBank/DDBJ whole genome shotgun (WGS) entry which is preliminary data.</text>
</comment>
<proteinExistence type="predicted"/>
<dbReference type="Proteomes" id="UP001305647">
    <property type="component" value="Unassembled WGS sequence"/>
</dbReference>
<evidence type="ECO:0000313" key="3">
    <source>
        <dbReference type="Proteomes" id="UP001305647"/>
    </source>
</evidence>
<accession>A0AAN6Q7J6</accession>
<sequence length="156" mass="17272">MPVVCCGFGGKMGKIAQAVLCLCWFVVGKFAPALFRNSTTGLAGDGVDVLSEVHRTTYPPAHELPTLLVESRERMRAPGRRYRVSGDGSGDGLESGNESRREAVAPRTWTNARRKWETFSPGNRHARHQSPCHTGFPTYCPTQRVWLRRSIGEVNS</sequence>
<keyword evidence="3" id="KW-1185">Reference proteome</keyword>
<protein>
    <submittedName>
        <fullName evidence="2">Uncharacterized protein</fullName>
    </submittedName>
</protein>
<reference evidence="2" key="1">
    <citation type="journal article" date="2023" name="Mol. Phylogenet. Evol.">
        <title>Genome-scale phylogeny and comparative genomics of the fungal order Sordariales.</title>
        <authorList>
            <person name="Hensen N."/>
            <person name="Bonometti L."/>
            <person name="Westerberg I."/>
            <person name="Brannstrom I.O."/>
            <person name="Guillou S."/>
            <person name="Cros-Aarteil S."/>
            <person name="Calhoun S."/>
            <person name="Haridas S."/>
            <person name="Kuo A."/>
            <person name="Mondo S."/>
            <person name="Pangilinan J."/>
            <person name="Riley R."/>
            <person name="LaButti K."/>
            <person name="Andreopoulos B."/>
            <person name="Lipzen A."/>
            <person name="Chen C."/>
            <person name="Yan M."/>
            <person name="Daum C."/>
            <person name="Ng V."/>
            <person name="Clum A."/>
            <person name="Steindorff A."/>
            <person name="Ohm R.A."/>
            <person name="Martin F."/>
            <person name="Silar P."/>
            <person name="Natvig D.O."/>
            <person name="Lalanne C."/>
            <person name="Gautier V."/>
            <person name="Ament-Velasquez S.L."/>
            <person name="Kruys A."/>
            <person name="Hutchinson M.I."/>
            <person name="Powell A.J."/>
            <person name="Barry K."/>
            <person name="Miller A.N."/>
            <person name="Grigoriev I.V."/>
            <person name="Debuchy R."/>
            <person name="Gladieux P."/>
            <person name="Hiltunen Thoren M."/>
            <person name="Johannesson H."/>
        </authorList>
    </citation>
    <scope>NUCLEOTIDE SEQUENCE</scope>
    <source>
        <strain evidence="2">CBS 757.83</strain>
    </source>
</reference>
<name>A0AAN6Q7J6_9PEZI</name>